<name>A0A5C5UAL1_9CORY</name>
<feature type="compositionally biased region" description="Polar residues" evidence="1">
    <location>
        <begin position="37"/>
        <end position="52"/>
    </location>
</feature>
<feature type="compositionally biased region" description="Low complexity" evidence="1">
    <location>
        <begin position="55"/>
        <end position="89"/>
    </location>
</feature>
<feature type="region of interest" description="Disordered" evidence="1">
    <location>
        <begin position="21"/>
        <end position="89"/>
    </location>
</feature>
<gene>
    <name evidence="3" type="ORF">FRX94_09815</name>
</gene>
<dbReference type="PROSITE" id="PS51257">
    <property type="entry name" value="PROKAR_LIPOPROTEIN"/>
    <property type="match status" value="1"/>
</dbReference>
<keyword evidence="2" id="KW-0732">Signal</keyword>
<evidence type="ECO:0000256" key="2">
    <source>
        <dbReference type="SAM" id="SignalP"/>
    </source>
</evidence>
<protein>
    <submittedName>
        <fullName evidence="3">Uncharacterized protein</fullName>
    </submittedName>
</protein>
<accession>A0A5C5UAL1</accession>
<dbReference type="AlphaFoldDB" id="A0A5C5UAL1"/>
<evidence type="ECO:0000313" key="3">
    <source>
        <dbReference type="EMBL" id="TWT23029.1"/>
    </source>
</evidence>
<evidence type="ECO:0000256" key="1">
    <source>
        <dbReference type="SAM" id="MobiDB-lite"/>
    </source>
</evidence>
<keyword evidence="4" id="KW-1185">Reference proteome</keyword>
<comment type="caution">
    <text evidence="3">The sequence shown here is derived from an EMBL/GenBank/DDBJ whole genome shotgun (WGS) entry which is preliminary data.</text>
</comment>
<dbReference type="OrthoDB" id="4413502at2"/>
<reference evidence="3 4" key="1">
    <citation type="submission" date="2019-08" db="EMBL/GenBank/DDBJ databases">
        <authorList>
            <person name="Lei W."/>
        </authorList>
    </citation>
    <scope>NUCLEOTIDE SEQUENCE [LARGE SCALE GENOMIC DNA]</scope>
    <source>
        <strain evidence="3 4">CCUG 58627</strain>
    </source>
</reference>
<feature type="signal peptide" evidence="2">
    <location>
        <begin position="1"/>
        <end position="20"/>
    </location>
</feature>
<dbReference type="Proteomes" id="UP000320791">
    <property type="component" value="Unassembled WGS sequence"/>
</dbReference>
<organism evidence="3 4">
    <name type="scientific">Corynebacterium canis</name>
    <dbReference type="NCBI Taxonomy" id="679663"/>
    <lineage>
        <taxon>Bacteria</taxon>
        <taxon>Bacillati</taxon>
        <taxon>Actinomycetota</taxon>
        <taxon>Actinomycetes</taxon>
        <taxon>Mycobacteriales</taxon>
        <taxon>Corynebacteriaceae</taxon>
        <taxon>Corynebacterium</taxon>
    </lineage>
</organism>
<proteinExistence type="predicted"/>
<sequence length="200" mass="20649">MRLYAIALTAVSLAFLSACTSPPGEVDSDRRVDTARGVSSPTSLQKTLTSPAAKTGTTSTEEGTTTSTTAENSSTTTAATGTNETSATTPTSYMVHASRGIPGVIDCVGSPTKRPETLSLSCSTTGDKLKDITWESWNETTAKGTATRETEICGGTVCKGKDAKGQVSETKVTVELSQPTMTPQGPAFTMITVNGANIVL</sequence>
<evidence type="ECO:0000313" key="4">
    <source>
        <dbReference type="Proteomes" id="UP000320791"/>
    </source>
</evidence>
<feature type="chain" id="PRO_5038612277" evidence="2">
    <location>
        <begin position="21"/>
        <end position="200"/>
    </location>
</feature>
<dbReference type="EMBL" id="VOHM01000023">
    <property type="protein sequence ID" value="TWT23029.1"/>
    <property type="molecule type" value="Genomic_DNA"/>
</dbReference>
<dbReference type="RefSeq" id="WP_146325079.1">
    <property type="nucleotide sequence ID" value="NZ_BAABLR010000068.1"/>
</dbReference>